<sequence length="153" mass="17522">MPLYETVIIARASNAKGSVNLMKQISQSILAEGGNVRNIEVLGDRVLVRQIRGQDLKKHLVGRYLQILYDGSPECKTQVEKTSKASYESLQVKSFRLKDFYNDAQMYRKTSKAPSVVDPTQFKEQQYIETLKQIQQENQLKNNVKKSQKAQQV</sequence>
<keyword evidence="2" id="KW-0689">Ribosomal protein</keyword>
<reference evidence="2 3" key="1">
    <citation type="journal article" date="2015" name="Sci. Rep.">
        <title>Genome of the facultative scuticociliatosis pathogen Pseudocohnilembus persalinus provides insight into its virulence through horizontal gene transfer.</title>
        <authorList>
            <person name="Xiong J."/>
            <person name="Wang G."/>
            <person name="Cheng J."/>
            <person name="Tian M."/>
            <person name="Pan X."/>
            <person name="Warren A."/>
            <person name="Jiang C."/>
            <person name="Yuan D."/>
            <person name="Miao W."/>
        </authorList>
    </citation>
    <scope>NUCLEOTIDE SEQUENCE [LARGE SCALE GENOMIC DNA]</scope>
    <source>
        <strain evidence="2">36N120E</strain>
    </source>
</reference>
<dbReference type="AlphaFoldDB" id="A0A0V0QB36"/>
<accession>A0A0V0QB36</accession>
<dbReference type="SUPFAM" id="SSF54995">
    <property type="entry name" value="Ribosomal protein S6"/>
    <property type="match status" value="1"/>
</dbReference>
<dbReference type="PANTHER" id="PTHR21011">
    <property type="entry name" value="MITOCHONDRIAL 28S RIBOSOMAL PROTEIN S6"/>
    <property type="match status" value="1"/>
</dbReference>
<gene>
    <name evidence="2" type="ORF">PPERSA_12542</name>
</gene>
<comment type="caution">
    <text evidence="2">The sequence shown here is derived from an EMBL/GenBank/DDBJ whole genome shotgun (WGS) entry which is preliminary data.</text>
</comment>
<dbReference type="GO" id="GO:0070181">
    <property type="term" value="F:small ribosomal subunit rRNA binding"/>
    <property type="evidence" value="ECO:0007669"/>
    <property type="project" value="TreeGrafter"/>
</dbReference>
<evidence type="ECO:0000313" key="3">
    <source>
        <dbReference type="Proteomes" id="UP000054937"/>
    </source>
</evidence>
<keyword evidence="2" id="KW-0687">Ribonucleoprotein</keyword>
<dbReference type="PANTHER" id="PTHR21011:SF1">
    <property type="entry name" value="SMALL RIBOSOMAL SUBUNIT PROTEIN BS6M"/>
    <property type="match status" value="1"/>
</dbReference>
<dbReference type="EMBL" id="LDAU01000213">
    <property type="protein sequence ID" value="KRW99438.1"/>
    <property type="molecule type" value="Genomic_DNA"/>
</dbReference>
<evidence type="ECO:0000256" key="1">
    <source>
        <dbReference type="ARBA" id="ARBA00009512"/>
    </source>
</evidence>
<evidence type="ECO:0000313" key="2">
    <source>
        <dbReference type="EMBL" id="KRW99438.1"/>
    </source>
</evidence>
<dbReference type="GO" id="GO:0005840">
    <property type="term" value="C:ribosome"/>
    <property type="evidence" value="ECO:0007669"/>
    <property type="project" value="UniProtKB-KW"/>
</dbReference>
<dbReference type="GO" id="GO:0006412">
    <property type="term" value="P:translation"/>
    <property type="evidence" value="ECO:0007669"/>
    <property type="project" value="InterPro"/>
</dbReference>
<dbReference type="Proteomes" id="UP000054937">
    <property type="component" value="Unassembled WGS sequence"/>
</dbReference>
<comment type="similarity">
    <text evidence="1">Belongs to the bacterial ribosomal protein bS6 family.</text>
</comment>
<name>A0A0V0QB36_PSEPJ</name>
<dbReference type="GO" id="GO:0005737">
    <property type="term" value="C:cytoplasm"/>
    <property type="evidence" value="ECO:0007669"/>
    <property type="project" value="UniProtKB-ARBA"/>
</dbReference>
<dbReference type="InterPro" id="IPR000529">
    <property type="entry name" value="Ribosomal_bS6"/>
</dbReference>
<dbReference type="InterPro" id="IPR035980">
    <property type="entry name" value="Ribosomal_bS6_sf"/>
</dbReference>
<protein>
    <submittedName>
        <fullName evidence="2">Ribosomal protein S6</fullName>
    </submittedName>
</protein>
<dbReference type="OrthoDB" id="268530at2759"/>
<proteinExistence type="inferred from homology"/>
<dbReference type="GO" id="GO:0003735">
    <property type="term" value="F:structural constituent of ribosome"/>
    <property type="evidence" value="ECO:0007669"/>
    <property type="project" value="InterPro"/>
</dbReference>
<dbReference type="Pfam" id="PF01250">
    <property type="entry name" value="Ribosomal_S6"/>
    <property type="match status" value="1"/>
</dbReference>
<dbReference type="InterPro" id="IPR014717">
    <property type="entry name" value="Transl_elong_EF1B/ribsomal_bS6"/>
</dbReference>
<dbReference type="Gene3D" id="3.30.70.60">
    <property type="match status" value="1"/>
</dbReference>
<organism evidence="2 3">
    <name type="scientific">Pseudocohnilembus persalinus</name>
    <name type="common">Ciliate</name>
    <dbReference type="NCBI Taxonomy" id="266149"/>
    <lineage>
        <taxon>Eukaryota</taxon>
        <taxon>Sar</taxon>
        <taxon>Alveolata</taxon>
        <taxon>Ciliophora</taxon>
        <taxon>Intramacronucleata</taxon>
        <taxon>Oligohymenophorea</taxon>
        <taxon>Scuticociliatia</taxon>
        <taxon>Philasterida</taxon>
        <taxon>Pseudocohnilembidae</taxon>
        <taxon>Pseudocohnilembus</taxon>
    </lineage>
</organism>
<keyword evidence="3" id="KW-1185">Reference proteome</keyword>
<dbReference type="OMA" id="ECKTQVE"/>
<dbReference type="InParanoid" id="A0A0V0QB36"/>